<feature type="region of interest" description="Disordered" evidence="7">
    <location>
        <begin position="661"/>
        <end position="715"/>
    </location>
</feature>
<dbReference type="Proteomes" id="UP001498476">
    <property type="component" value="Unassembled WGS sequence"/>
</dbReference>
<feature type="compositionally biased region" description="Basic residues" evidence="7">
    <location>
        <begin position="1856"/>
        <end position="1886"/>
    </location>
</feature>
<dbReference type="InterPro" id="IPR011989">
    <property type="entry name" value="ARM-like"/>
</dbReference>
<evidence type="ECO:0000256" key="3">
    <source>
        <dbReference type="ARBA" id="ARBA00022737"/>
    </source>
</evidence>
<evidence type="ECO:0000259" key="8">
    <source>
        <dbReference type="Pfam" id="PF12830"/>
    </source>
</evidence>
<dbReference type="Pfam" id="PF12765">
    <property type="entry name" value="Cohesin_HEAT"/>
    <property type="match status" value="1"/>
</dbReference>
<reference evidence="9 10" key="1">
    <citation type="journal article" date="2025" name="Microbiol. Resour. Announc.">
        <title>Draft genome sequences for Neonectria magnoliae and Neonectria punicea, canker pathogens of Liriodendron tulipifera and Acer saccharum in West Virginia.</title>
        <authorList>
            <person name="Petronek H.M."/>
            <person name="Kasson M.T."/>
            <person name="Metheny A.M."/>
            <person name="Stauder C.M."/>
            <person name="Lovett B."/>
            <person name="Lynch S.C."/>
            <person name="Garnas J.R."/>
            <person name="Kasson L.R."/>
            <person name="Stajich J.E."/>
        </authorList>
    </citation>
    <scope>NUCLEOTIDE SEQUENCE [LARGE SCALE GENOMIC DNA]</scope>
    <source>
        <strain evidence="9 10">NRRL 64653</strain>
    </source>
</reference>
<comment type="similarity">
    <text evidence="2 6">Belongs to the SCC2/Nipped-B family.</text>
</comment>
<feature type="region of interest" description="Disordered" evidence="7">
    <location>
        <begin position="1682"/>
        <end position="1729"/>
    </location>
</feature>
<dbReference type="EMBL" id="JAZAVJ010000056">
    <property type="protein sequence ID" value="KAK7417567.1"/>
    <property type="molecule type" value="Genomic_DNA"/>
</dbReference>
<feature type="region of interest" description="Disordered" evidence="7">
    <location>
        <begin position="241"/>
        <end position="291"/>
    </location>
</feature>
<name>A0ABR1H8Y5_9HYPO</name>
<evidence type="ECO:0000256" key="1">
    <source>
        <dbReference type="ARBA" id="ARBA00004123"/>
    </source>
</evidence>
<feature type="region of interest" description="Disordered" evidence="7">
    <location>
        <begin position="160"/>
        <end position="197"/>
    </location>
</feature>
<feature type="compositionally biased region" description="Pro residues" evidence="7">
    <location>
        <begin position="245"/>
        <end position="268"/>
    </location>
</feature>
<sequence length="1902" mass="210819">MDRTNPDGGGAVQNGLYAHQRMPDSGLTVTRPFTLQESLPYSPQTSTIPFISDIIPDPSLGSGTPALPISDLFHTQEFDGLNRDAHGQASMPRNVKQAIDHVLQDMKPSQRTHFKFTTASRSSSNSVAGKSLADDLSPIARAVYEKVGGYFKATKTNVPDANAKLSNGQTGGYPNSKRASSSSSLNSPSAPPAHSLPAQNAQTYMQNSVKIEVAIPSKRNFDGSQYIDVRNLTQIDVPAPVFAQPQPPQQLPPPQRLPPPQQPPPQQLPPQQAASQRPHSAVSPPPLLAPLDASQNSSIRIELPITTINRDEYLEFEEAPEELQTLSIRRQDRQGFADSQELLGESLDQRQRGEAALDALNKLVRTVFASVGSVLAMEPGFEHIVTMTQDQEVAMTAATQQKMHTAIQKTIGLRCYDKVPAEHLVQITKLSEASLKQAEDLEMRLDETWSEDAVEAWVQKLSEVDTILKAARTCLRILSGGREDKQLYSEAVIQKSVDIFKTVTEDIIMPLVELRPSGNSASVFKMLSKSKKAITSTFVCCQKLFALLAELVTKIELSDTVINSLEFTASRLIFVENAYFEKDSAVGVQKFDGIRSVAMDMLCQIFLMKPQQRQGIIDEILTSLEKLPLGKQSARQFKLSDGGSIQPVSALIMRLVQSSSGRVDNSKERNRNSMLQNMRGEDEESYEEDGDFASGPKQPVSSIKSEEQGAQQHAVSIKDLDTAVTPLTDNAQRNASYVINFIVKRAIGSTKSGDTPYRNLLDLFVEDFTTCLDSPDWPSAELLLRLLMVMMVQLFEAPKTAAPAKNMALELLGGMSAAISRLRSHVKRMANSSEGNDADEFSRYLADLASHALEQKSRVEQMVAWAGPYRATLEYLQHRCTDDPHLSSAISFLIADWACQVHMGYDSYQEAYDERDQELGRLGYRLRMMIDDRRWLLNEYTFKTVSAGQAKLSYSIMLLRSPLCESFGKILNILLGSMASDQATVRSKSLKSVNQVLETDPSILDGDSAVIQLILECASDSSTQVRDSALGLLGNCINMRPALETSLTPRIIDRFQDSGVGVRKRAMKLARDIYLRNRSKPLRSAIANGLLRRVQDPDESVRDLARQMIEEVWFAPFYRDEGTAVFQTSLTEHVALIIQTVKSGTVTEILDKVFQTILKPQSKSLEGPFSVCSKLVANMFGLIDNLDSDDPAVPSGRDALQVLTIFAKADPKLFNFEQIRLLKPHLASFSGADELTAFRAVTVIYRRVLPQLSTVHSDFLSEVRLQLLKAIGKIASRGAIDDLIACTRVVCDLLHSFEPLANLVASSLLGIQKLRVGQLDNKKLQFLSAYSIIVGMVGKHCDLDKQIQIFKNKFPKWQGDSVPRLVVDMLVPFVLPSQPLDARKASLEAIGLVCQAWPRNYVLAKVYTSFQQVFDDQVPILETMILRSFREFLITEEKRSETAAAEGSGKQQKKELTVMGGTSFDDVASATTQRFLKDFTRIAVTTQDEHAFLAMEVLGSINRQGLTHPKETGVTLITLETSANRKIAELAFAEHRALHEKHETVLEREYARAVQSAYAYQRDVVGDSHGATMNPFQSKLHFLMEVLKISKMKNRQRFLEKLCGLVDFDLSKLESEPKLPPHVDFSRFVIENIAFFEYQTVGELQTTVNLIEKMVTSTGATVAQAIESEVFNVRMDVDQPAAPAPPVLDSQPGWPLAADQVSPPPPPALGAASAPAPAPTPAPTMVDSVDPSRLRQLTAASIILLSMWEARTHLRRLYGMGTNRHDSKAKALAKDLNKTPNKVQGVHGERVWDEITSHMNGLQAQEQMVQKCKAFVELLNVDKEFKVVDDDEEQMEDPSTPSQDEGEDGDVMAERGRKRKGVMTPGGRKKRPRSGSQPRKRGRPRKQSVEQDLDVDLDGDWM</sequence>
<keyword evidence="5 6" id="KW-0131">Cell cycle</keyword>
<feature type="compositionally biased region" description="Acidic residues" evidence="7">
    <location>
        <begin position="1891"/>
        <end position="1902"/>
    </location>
</feature>
<evidence type="ECO:0000256" key="4">
    <source>
        <dbReference type="ARBA" id="ARBA00023242"/>
    </source>
</evidence>
<dbReference type="PANTHER" id="PTHR21704:SF18">
    <property type="entry name" value="NIPPED-B-LIKE PROTEIN"/>
    <property type="match status" value="1"/>
</dbReference>
<evidence type="ECO:0000256" key="5">
    <source>
        <dbReference type="ARBA" id="ARBA00023306"/>
    </source>
</evidence>
<dbReference type="InterPro" id="IPR033031">
    <property type="entry name" value="Scc2/Nipped-B"/>
</dbReference>
<protein>
    <recommendedName>
        <fullName evidence="6">Sister chromatid cohesion protein</fullName>
    </recommendedName>
</protein>
<comment type="subcellular location">
    <subcellularLocation>
        <location evidence="1 6">Nucleus</location>
    </subcellularLocation>
</comment>
<organism evidence="9 10">
    <name type="scientific">Neonectria punicea</name>
    <dbReference type="NCBI Taxonomy" id="979145"/>
    <lineage>
        <taxon>Eukaryota</taxon>
        <taxon>Fungi</taxon>
        <taxon>Dikarya</taxon>
        <taxon>Ascomycota</taxon>
        <taxon>Pezizomycotina</taxon>
        <taxon>Sordariomycetes</taxon>
        <taxon>Hypocreomycetidae</taxon>
        <taxon>Hypocreales</taxon>
        <taxon>Nectriaceae</taxon>
        <taxon>Neonectria</taxon>
    </lineage>
</organism>
<comment type="caution">
    <text evidence="9">The sequence shown here is derived from an EMBL/GenBank/DDBJ whole genome shotgun (WGS) entry which is preliminary data.</text>
</comment>
<accession>A0ABR1H8Y5</accession>
<dbReference type="PANTHER" id="PTHR21704">
    <property type="entry name" value="NIPPED-B-LIKE PROTEIN DELANGIN SCC2-RELATED"/>
    <property type="match status" value="1"/>
</dbReference>
<evidence type="ECO:0000256" key="7">
    <source>
        <dbReference type="SAM" id="MobiDB-lite"/>
    </source>
</evidence>
<dbReference type="Pfam" id="PF12830">
    <property type="entry name" value="Nipped-B_C"/>
    <property type="match status" value="1"/>
</dbReference>
<feature type="region of interest" description="Disordered" evidence="7">
    <location>
        <begin position="1827"/>
        <end position="1902"/>
    </location>
</feature>
<proteinExistence type="inferred from homology"/>
<feature type="domain" description="Sister chromatid cohesion C-terminal" evidence="8">
    <location>
        <begin position="1468"/>
        <end position="1654"/>
    </location>
</feature>
<feature type="compositionally biased region" description="Low complexity" evidence="7">
    <location>
        <begin position="179"/>
        <end position="197"/>
    </location>
</feature>
<gene>
    <name evidence="9" type="primary">SCC2</name>
    <name evidence="9" type="ORF">QQX98_004532</name>
</gene>
<keyword evidence="10" id="KW-1185">Reference proteome</keyword>
<evidence type="ECO:0000313" key="10">
    <source>
        <dbReference type="Proteomes" id="UP001498476"/>
    </source>
</evidence>
<keyword evidence="3 6" id="KW-0677">Repeat</keyword>
<dbReference type="Gene3D" id="1.25.10.10">
    <property type="entry name" value="Leucine-rich Repeat Variant"/>
    <property type="match status" value="1"/>
</dbReference>
<dbReference type="InterPro" id="IPR024986">
    <property type="entry name" value="Nipped-B_C"/>
</dbReference>
<feature type="compositionally biased region" description="Polar residues" evidence="7">
    <location>
        <begin position="699"/>
        <end position="714"/>
    </location>
</feature>
<dbReference type="InterPro" id="IPR016024">
    <property type="entry name" value="ARM-type_fold"/>
</dbReference>
<evidence type="ECO:0000256" key="2">
    <source>
        <dbReference type="ARBA" id="ARBA00009252"/>
    </source>
</evidence>
<dbReference type="CDD" id="cd23958">
    <property type="entry name" value="SCC2"/>
    <property type="match status" value="1"/>
</dbReference>
<evidence type="ECO:0000313" key="9">
    <source>
        <dbReference type="EMBL" id="KAK7417567.1"/>
    </source>
</evidence>
<evidence type="ECO:0000256" key="6">
    <source>
        <dbReference type="RuleBase" id="RU364107"/>
    </source>
</evidence>
<keyword evidence="4 6" id="KW-0539">Nucleus</keyword>
<feature type="compositionally biased region" description="Acidic residues" evidence="7">
    <location>
        <begin position="681"/>
        <end position="691"/>
    </location>
</feature>
<dbReference type="SUPFAM" id="SSF48371">
    <property type="entry name" value="ARM repeat"/>
    <property type="match status" value="1"/>
</dbReference>
<dbReference type="InterPro" id="IPR026003">
    <property type="entry name" value="Cohesin_HEAT"/>
</dbReference>